<dbReference type="OrthoDB" id="149576at2"/>
<evidence type="ECO:0000256" key="1">
    <source>
        <dbReference type="ARBA" id="ARBA00022729"/>
    </source>
</evidence>
<dbReference type="GO" id="GO:0005886">
    <property type="term" value="C:plasma membrane"/>
    <property type="evidence" value="ECO:0007669"/>
    <property type="project" value="InterPro"/>
</dbReference>
<keyword evidence="4" id="KW-1185">Reference proteome</keyword>
<dbReference type="Proteomes" id="UP000773614">
    <property type="component" value="Unassembled WGS sequence"/>
</dbReference>
<gene>
    <name evidence="3" type="ORF">E4O86_05070</name>
</gene>
<dbReference type="PROSITE" id="PS51318">
    <property type="entry name" value="TAT"/>
    <property type="match status" value="1"/>
</dbReference>
<proteinExistence type="predicted"/>
<dbReference type="InterPro" id="IPR052910">
    <property type="entry name" value="ABC-Purine-Binding"/>
</dbReference>
<evidence type="ECO:0000259" key="2">
    <source>
        <dbReference type="Pfam" id="PF02608"/>
    </source>
</evidence>
<dbReference type="PANTHER" id="PTHR43208:SF1">
    <property type="entry name" value="ABC TRANSPORTER SUBSTRATE-BINDING PROTEIN"/>
    <property type="match status" value="1"/>
</dbReference>
<dbReference type="InterPro" id="IPR006311">
    <property type="entry name" value="TAT_signal"/>
</dbReference>
<dbReference type="InterPro" id="IPR028082">
    <property type="entry name" value="Peripla_BP_I"/>
</dbReference>
<dbReference type="RefSeq" id="WP_161139427.1">
    <property type="nucleotide sequence ID" value="NZ_SPKJ01000009.1"/>
</dbReference>
<dbReference type="Pfam" id="PF02608">
    <property type="entry name" value="Bmp"/>
    <property type="match status" value="1"/>
</dbReference>
<dbReference type="Gene3D" id="3.40.50.2300">
    <property type="match status" value="2"/>
</dbReference>
<keyword evidence="1" id="KW-0732">Signal</keyword>
<feature type="domain" description="ABC transporter substrate-binding protein PnrA-like" evidence="2">
    <location>
        <begin position="46"/>
        <end position="278"/>
    </location>
</feature>
<dbReference type="InterPro" id="IPR003760">
    <property type="entry name" value="PnrA-like"/>
</dbReference>
<dbReference type="EMBL" id="SPKJ01000009">
    <property type="protein sequence ID" value="MYZ47081.1"/>
    <property type="molecule type" value="Genomic_DNA"/>
</dbReference>
<accession>A0A964T254</accession>
<protein>
    <submittedName>
        <fullName evidence="3">BMP family ABC transporter substrate-binding protein</fullName>
    </submittedName>
</protein>
<dbReference type="PANTHER" id="PTHR43208">
    <property type="entry name" value="ABC TRANSPORTER SUBSTRATE-BINDING PROTEIN"/>
    <property type="match status" value="1"/>
</dbReference>
<organism evidence="3 4">
    <name type="scientific">Propylenella binzhouense</name>
    <dbReference type="NCBI Taxonomy" id="2555902"/>
    <lineage>
        <taxon>Bacteria</taxon>
        <taxon>Pseudomonadati</taxon>
        <taxon>Pseudomonadota</taxon>
        <taxon>Alphaproteobacteria</taxon>
        <taxon>Hyphomicrobiales</taxon>
        <taxon>Propylenellaceae</taxon>
        <taxon>Propylenella</taxon>
    </lineage>
</organism>
<name>A0A964T254_9HYPH</name>
<sequence length="343" mass="36605">MFDSWQEGRRVVGAALSRRNVLGAAVALVAGAAALAPAAAQDKLKVAAIFSTPIEEPWVNQVHEALLKAHEELGVEYKWAESVPSSDYARVLREFARDGYGMISGDAFAAEDITRRVAREFKDVAFVMGSGQGPAEPNFAVFDNWIHEPAYLSGMIAGKMTKSNILGSVAAMDIPEVARLVNAFCAGAKEVNPAVKCKVSFIGSFFDPPKAKEAALAQIAAGVDVIYAERFGVIEAAQEKGILAISNMSDQAALAPDTVVTGPVWDMWPTIQAAVRQVQAGVFTAQDFGTFSTMTKGGASLAPFHAFEEKLPPDVIKMVKDREAAILAGDFRVPVNESTPVSE</sequence>
<evidence type="ECO:0000313" key="3">
    <source>
        <dbReference type="EMBL" id="MYZ47081.1"/>
    </source>
</evidence>
<comment type="caution">
    <text evidence="3">The sequence shown here is derived from an EMBL/GenBank/DDBJ whole genome shotgun (WGS) entry which is preliminary data.</text>
</comment>
<dbReference type="SUPFAM" id="SSF53822">
    <property type="entry name" value="Periplasmic binding protein-like I"/>
    <property type="match status" value="1"/>
</dbReference>
<dbReference type="AlphaFoldDB" id="A0A964T254"/>
<dbReference type="CDD" id="cd06304">
    <property type="entry name" value="PBP1_BmpA_Med_PnrA-like"/>
    <property type="match status" value="1"/>
</dbReference>
<reference evidence="3" key="1">
    <citation type="submission" date="2019-03" db="EMBL/GenBank/DDBJ databases">
        <title>Afifella sp. nov., isolated from activated sludge.</title>
        <authorList>
            <person name="Li Q."/>
            <person name="Liu Y."/>
        </authorList>
    </citation>
    <scope>NUCLEOTIDE SEQUENCE</scope>
    <source>
        <strain evidence="3">L72</strain>
    </source>
</reference>
<evidence type="ECO:0000313" key="4">
    <source>
        <dbReference type="Proteomes" id="UP000773614"/>
    </source>
</evidence>